<protein>
    <recommendedName>
        <fullName evidence="3">F-box domain-containing protein</fullName>
    </recommendedName>
</protein>
<name>A0A401H115_9APHY</name>
<sequence length="366" mass="41858">MLWGRSRLPLEVYDYIIDLSREESSDERNYTTLRSCALTCRAWLARSQYNLFHTVELNTREQLHAFSKLIDQSPRLATFVQELIIKHPDDNKPFRLMTIFPIVFARKLPRLRSLTLESPYATPSVAPFHRIYFIAIHEFASITDLQLFHVEFRSFSDFARLVSNFPNLLAVECWNVSWLGHGSNPFALGGYRSRLRLNDLTVDDVELSGLAQLMHAVGSSLQHLTFGADNQWMESFVSEQGSSMVDLTGLRSLQIPVRLDRTDFGWIKELLSRYICSQLVRALTFSFHYGYSATPLDGAKDVLLRIQGAGMEDILVGPQFSQLKEVVFQFSSSGDTELPEGDWEDDLVSQLPKLRLRGIAKVELTR</sequence>
<dbReference type="GeneID" id="38785021"/>
<dbReference type="OrthoDB" id="2753739at2759"/>
<evidence type="ECO:0000313" key="1">
    <source>
        <dbReference type="EMBL" id="GBE88104.1"/>
    </source>
</evidence>
<dbReference type="EMBL" id="BFAD01000012">
    <property type="protein sequence ID" value="GBE88104.1"/>
    <property type="molecule type" value="Genomic_DNA"/>
</dbReference>
<evidence type="ECO:0008006" key="3">
    <source>
        <dbReference type="Google" id="ProtNLM"/>
    </source>
</evidence>
<dbReference type="Proteomes" id="UP000287166">
    <property type="component" value="Unassembled WGS sequence"/>
</dbReference>
<organism evidence="1 2">
    <name type="scientific">Sparassis crispa</name>
    <dbReference type="NCBI Taxonomy" id="139825"/>
    <lineage>
        <taxon>Eukaryota</taxon>
        <taxon>Fungi</taxon>
        <taxon>Dikarya</taxon>
        <taxon>Basidiomycota</taxon>
        <taxon>Agaricomycotina</taxon>
        <taxon>Agaricomycetes</taxon>
        <taxon>Polyporales</taxon>
        <taxon>Sparassidaceae</taxon>
        <taxon>Sparassis</taxon>
    </lineage>
</organism>
<accession>A0A401H115</accession>
<dbReference type="RefSeq" id="XP_027619017.1">
    <property type="nucleotide sequence ID" value="XM_027763216.1"/>
</dbReference>
<dbReference type="AlphaFoldDB" id="A0A401H115"/>
<reference evidence="1 2" key="1">
    <citation type="journal article" date="2018" name="Sci. Rep.">
        <title>Genome sequence of the cauliflower mushroom Sparassis crispa (Hanabiratake) and its association with beneficial usage.</title>
        <authorList>
            <person name="Kiyama R."/>
            <person name="Furutani Y."/>
            <person name="Kawaguchi K."/>
            <person name="Nakanishi T."/>
        </authorList>
    </citation>
    <scope>NUCLEOTIDE SEQUENCE [LARGE SCALE GENOMIC DNA]</scope>
</reference>
<gene>
    <name evidence="1" type="ORF">SCP_1203330</name>
</gene>
<proteinExistence type="predicted"/>
<comment type="caution">
    <text evidence="1">The sequence shown here is derived from an EMBL/GenBank/DDBJ whole genome shotgun (WGS) entry which is preliminary data.</text>
</comment>
<keyword evidence="2" id="KW-1185">Reference proteome</keyword>
<evidence type="ECO:0000313" key="2">
    <source>
        <dbReference type="Proteomes" id="UP000287166"/>
    </source>
</evidence>
<dbReference type="InParanoid" id="A0A401H115"/>